<keyword evidence="3" id="KW-0788">Thiol protease</keyword>
<evidence type="ECO:0000256" key="3">
    <source>
        <dbReference type="PROSITE-ProRule" id="PRU00239"/>
    </source>
</evidence>
<dbReference type="SMART" id="SM00230">
    <property type="entry name" value="CysPc"/>
    <property type="match status" value="1"/>
</dbReference>
<feature type="region of interest" description="Disordered" evidence="4">
    <location>
        <begin position="700"/>
        <end position="719"/>
    </location>
</feature>
<dbReference type="GeneID" id="28829435"/>
<organism evidence="6 7">
    <name type="scientific">Mollisia scopiformis</name>
    <name type="common">Conifer needle endophyte fungus</name>
    <name type="synonym">Phialocephala scopiformis</name>
    <dbReference type="NCBI Taxonomy" id="149040"/>
    <lineage>
        <taxon>Eukaryota</taxon>
        <taxon>Fungi</taxon>
        <taxon>Dikarya</taxon>
        <taxon>Ascomycota</taxon>
        <taxon>Pezizomycotina</taxon>
        <taxon>Leotiomycetes</taxon>
        <taxon>Helotiales</taxon>
        <taxon>Mollisiaceae</taxon>
        <taxon>Mollisia</taxon>
    </lineage>
</organism>
<evidence type="ECO:0000256" key="4">
    <source>
        <dbReference type="SAM" id="MobiDB-lite"/>
    </source>
</evidence>
<dbReference type="RefSeq" id="XP_018072304.1">
    <property type="nucleotide sequence ID" value="XM_018219709.1"/>
</dbReference>
<feature type="active site" evidence="3">
    <location>
        <position position="424"/>
    </location>
</feature>
<dbReference type="InterPro" id="IPR001300">
    <property type="entry name" value="Peptidase_C2_calpain_cat"/>
</dbReference>
<sequence>MSDSEKDAKKPAKAKSKKEPPQIQIRKSRTPAQSILDEFWKSYKSEHCGRVSTVLPPSTQVKRSRRKIPSVALRESVSISYDAAVAICKARVETIIRECQRTNQNFIDADFRLESLKNVLFPLAAALDFELISPGAFKRVKDIFDAPKFFIKGATVNDVRQGLLGNCWMASAVCALTNKEGLIEKLCPARNEEIAVYGFVFFRDGEWISTVIDDFLFLKHKDYASNEYPRALLHSVGQADDDQEITAEEKYRQLYQSNSSALLYGTCQDPNETWFPLLEKAFAKAHGASKSLLFYHGHMNTTSGGKSVPCSLLKAQFHPLSILTKIRDYGSLDGGFGFEALEDFTGGVSTITSPNDILDTDAFWKQLLQVNDKFLFCCSSHPEREKVPDNFDVLTTDRGILGSHEYSVIRAVEMEGKRLLLLRNPHGQGEWNGAWKYLDTKFSFTIAKAALVVIVLTKLDETYFQGLKEGPYSFTTSFRVEKIGEGSTILEIDGLHAIARSILAELELGAGEYQVSVKIKTLYESSSRSIEQIVRKNIVTRSEKVLQTGLRYDEAHFKAKLEDEEYQREVAKQMKESRKARLVKKLRAEMTKVKRREKHTANKKKRKLLAAKLKKLASARAKTPDPAPTPIPRVLKRTRQSTKKSNSEPAIIEATTTTTIVEIDNDSDSSITSSVSSISTDEVESEIEKLRQEAYAKKIFPLSGPPPTQPQSESPFPDDGSIIPDWNACLVLGLRVYALNSDVELRIIRPEWEPRDESEESGDDELMKEIVQEEQRNGVKVVAENDKLLEMITSL</sequence>
<dbReference type="PROSITE" id="PS50203">
    <property type="entry name" value="CALPAIN_CAT"/>
    <property type="match status" value="1"/>
</dbReference>
<evidence type="ECO:0000313" key="7">
    <source>
        <dbReference type="Proteomes" id="UP000070700"/>
    </source>
</evidence>
<feature type="compositionally biased region" description="Basic and acidic residues" evidence="4">
    <location>
        <begin position="1"/>
        <end position="10"/>
    </location>
</feature>
<feature type="region of interest" description="Disordered" evidence="4">
    <location>
        <begin position="616"/>
        <end position="650"/>
    </location>
</feature>
<dbReference type="GO" id="GO:0004198">
    <property type="term" value="F:calcium-dependent cysteine-type endopeptidase activity"/>
    <property type="evidence" value="ECO:0007669"/>
    <property type="project" value="InterPro"/>
</dbReference>
<name>A0A194XCR3_MOLSC</name>
<dbReference type="InParanoid" id="A0A194XCR3"/>
<evidence type="ECO:0000313" key="6">
    <source>
        <dbReference type="EMBL" id="KUJ17949.1"/>
    </source>
</evidence>
<dbReference type="STRING" id="149040.A0A194XCR3"/>
<reference evidence="6 7" key="1">
    <citation type="submission" date="2015-10" db="EMBL/GenBank/DDBJ databases">
        <title>Full genome of DAOMC 229536 Phialocephala scopiformis, a fungal endophyte of spruce producing the potent anti-insectan compound rugulosin.</title>
        <authorList>
            <consortium name="DOE Joint Genome Institute"/>
            <person name="Walker A.K."/>
            <person name="Frasz S.L."/>
            <person name="Seifert K.A."/>
            <person name="Miller J.D."/>
            <person name="Mondo S.J."/>
            <person name="Labutti K."/>
            <person name="Lipzen A."/>
            <person name="Dockter R."/>
            <person name="Kennedy M."/>
            <person name="Grigoriev I.V."/>
            <person name="Spatafora J.W."/>
        </authorList>
    </citation>
    <scope>NUCLEOTIDE SEQUENCE [LARGE SCALE GENOMIC DNA]</scope>
    <source>
        <strain evidence="6 7">CBS 120377</strain>
    </source>
</reference>
<evidence type="ECO:0000259" key="5">
    <source>
        <dbReference type="PROSITE" id="PS50203"/>
    </source>
</evidence>
<dbReference type="PANTHER" id="PTHR10183:SF425">
    <property type="entry name" value="CALPAIN-5"/>
    <property type="match status" value="1"/>
</dbReference>
<comment type="similarity">
    <text evidence="1">Belongs to the peptidase C2 family.</text>
</comment>
<dbReference type="AlphaFoldDB" id="A0A194XCR3"/>
<keyword evidence="3" id="KW-0378">Hydrolase</keyword>
<dbReference type="PROSITE" id="PS00139">
    <property type="entry name" value="THIOL_PROTEASE_CYS"/>
    <property type="match status" value="1"/>
</dbReference>
<proteinExistence type="inferred from homology"/>
<dbReference type="KEGG" id="psco:LY89DRAFT_732651"/>
<dbReference type="GO" id="GO:0006508">
    <property type="term" value="P:proteolysis"/>
    <property type="evidence" value="ECO:0007669"/>
    <property type="project" value="UniProtKB-KW"/>
</dbReference>
<keyword evidence="7" id="KW-1185">Reference proteome</keyword>
<gene>
    <name evidence="6" type="ORF">LY89DRAFT_732651</name>
</gene>
<keyword evidence="3" id="KW-0645">Protease</keyword>
<dbReference type="OrthoDB" id="424753at2759"/>
<feature type="region of interest" description="Disordered" evidence="4">
    <location>
        <begin position="665"/>
        <end position="686"/>
    </location>
</feature>
<protein>
    <submittedName>
        <fullName evidence="6">Cysteine proteinase</fullName>
    </submittedName>
</protein>
<feature type="active site" evidence="3">
    <location>
        <position position="404"/>
    </location>
</feature>
<dbReference type="InterPro" id="IPR022684">
    <property type="entry name" value="Calpain_cysteine_protease"/>
</dbReference>
<dbReference type="Pfam" id="PF00648">
    <property type="entry name" value="Peptidase_C2"/>
    <property type="match status" value="2"/>
</dbReference>
<dbReference type="Gene3D" id="3.90.70.10">
    <property type="entry name" value="Cysteine proteinases"/>
    <property type="match status" value="1"/>
</dbReference>
<feature type="active site" evidence="2 3">
    <location>
        <position position="167"/>
    </location>
</feature>
<dbReference type="Proteomes" id="UP000070700">
    <property type="component" value="Unassembled WGS sequence"/>
</dbReference>
<feature type="compositionally biased region" description="Low complexity" evidence="4">
    <location>
        <begin position="665"/>
        <end position="680"/>
    </location>
</feature>
<feature type="region of interest" description="Disordered" evidence="4">
    <location>
        <begin position="1"/>
        <end position="29"/>
    </location>
</feature>
<feature type="domain" description="Calpain catalytic" evidence="5">
    <location>
        <begin position="105"/>
        <end position="435"/>
    </location>
</feature>
<dbReference type="EMBL" id="KQ947413">
    <property type="protein sequence ID" value="KUJ17949.1"/>
    <property type="molecule type" value="Genomic_DNA"/>
</dbReference>
<accession>A0A194XCR3</accession>
<dbReference type="InterPro" id="IPR038765">
    <property type="entry name" value="Papain-like_cys_pep_sf"/>
</dbReference>
<dbReference type="PANTHER" id="PTHR10183">
    <property type="entry name" value="CALPAIN"/>
    <property type="match status" value="1"/>
</dbReference>
<dbReference type="SUPFAM" id="SSF54001">
    <property type="entry name" value="Cysteine proteinases"/>
    <property type="match status" value="1"/>
</dbReference>
<evidence type="ECO:0000256" key="1">
    <source>
        <dbReference type="ARBA" id="ARBA00007623"/>
    </source>
</evidence>
<evidence type="ECO:0000256" key="2">
    <source>
        <dbReference type="PIRSR" id="PIRSR622684-1"/>
    </source>
</evidence>
<dbReference type="InterPro" id="IPR000169">
    <property type="entry name" value="Pept_cys_AS"/>
</dbReference>